<evidence type="ECO:0008006" key="3">
    <source>
        <dbReference type="Google" id="ProtNLM"/>
    </source>
</evidence>
<dbReference type="Proteomes" id="UP000037397">
    <property type="component" value="Unassembled WGS sequence"/>
</dbReference>
<proteinExistence type="predicted"/>
<dbReference type="OrthoDB" id="5141713at2"/>
<protein>
    <recommendedName>
        <fullName evidence="3">Secreted protein</fullName>
    </recommendedName>
</protein>
<name>A0A0L6CIW3_9MICO</name>
<comment type="caution">
    <text evidence="1">The sequence shown here is derived from an EMBL/GenBank/DDBJ whole genome shotgun (WGS) entry which is preliminary data.</text>
</comment>
<reference evidence="2" key="1">
    <citation type="submission" date="2015-03" db="EMBL/GenBank/DDBJ databases">
        <title>Luteipulveratus halotolerans sp. nov., a novel actinobacterium (Dermacoccaceae) from Sarawak, Malaysia.</title>
        <authorList>
            <person name="Juboi H."/>
            <person name="Basik A."/>
            <person name="Shamsul S.S."/>
            <person name="Arnold P."/>
            <person name="Schmitt E.K."/>
            <person name="Sanglier J.-J."/>
            <person name="Yeo T."/>
        </authorList>
    </citation>
    <scope>NUCLEOTIDE SEQUENCE [LARGE SCALE GENOMIC DNA]</scope>
    <source>
        <strain evidence="2">C296001</strain>
    </source>
</reference>
<dbReference type="EMBL" id="LAIR01000002">
    <property type="protein sequence ID" value="KNX37742.1"/>
    <property type="molecule type" value="Genomic_DNA"/>
</dbReference>
<sequence>MKGLGVARAALVAVAGTAMVWGASRTDASLDLTRSSDHRVAAAVDTGALTRAELVCPGPERPGSAGGGSQDVQLLTASTPTSMLPGSARAQGSGSVRAARLPVGQGGAPSVVAERGRVSTSTSAGAGAIDVLASGSLAPGLAALQVDDDRSDTSHGLSMAPCSSTAASSYLLAGGPQPGRLERVVLTNPSPNPVLARLSVLGTSRHQELTVPARSRTVTLLGSVDDTAGAPVVKVTSGSGSLGVAMSDTFLDGTRPVGNDLTGPATRPSTDAVVPAVFTGGERAAVRVGVPGNDDAVVRVQLLGTDDVEAVPDVVQTMAGGHSGTILLPKLPPGRYALRVTADVPVVAAAESVTGRAAGGASDLTWVPTSEPITAVAGTPVPRLPQMTSALMVSNPGDTDTQVVVGVTDAAGRTTPRTVRVPAGGLADIATPGAAAVWVRTTGAPVHAALVVGGSDGKGRPMLSAVPLNPAAVSAKVIDAREGVSQ</sequence>
<gene>
    <name evidence="1" type="ORF">VV01_12240</name>
</gene>
<evidence type="ECO:0000313" key="1">
    <source>
        <dbReference type="EMBL" id="KNX37742.1"/>
    </source>
</evidence>
<accession>A0A0L6CIW3</accession>
<dbReference type="AlphaFoldDB" id="A0A0L6CIW3"/>
<evidence type="ECO:0000313" key="2">
    <source>
        <dbReference type="Proteomes" id="UP000037397"/>
    </source>
</evidence>
<dbReference type="STRING" id="1631356.VV01_12240"/>
<organism evidence="1 2">
    <name type="scientific">Luteipulveratus halotolerans</name>
    <dbReference type="NCBI Taxonomy" id="1631356"/>
    <lineage>
        <taxon>Bacteria</taxon>
        <taxon>Bacillati</taxon>
        <taxon>Actinomycetota</taxon>
        <taxon>Actinomycetes</taxon>
        <taxon>Micrococcales</taxon>
        <taxon>Dermacoccaceae</taxon>
        <taxon>Luteipulveratus</taxon>
    </lineage>
</organism>
<keyword evidence="2" id="KW-1185">Reference proteome</keyword>
<dbReference type="RefSeq" id="WP_050670131.1">
    <property type="nucleotide sequence ID" value="NZ_LAIR01000002.1"/>
</dbReference>
<dbReference type="InterPro" id="IPR043777">
    <property type="entry name" value="DUF5719"/>
</dbReference>
<dbReference type="Pfam" id="PF18986">
    <property type="entry name" value="DUF5719"/>
    <property type="match status" value="1"/>
</dbReference>